<organism evidence="1 2">
    <name type="scientific">Dentiscutata erythropus</name>
    <dbReference type="NCBI Taxonomy" id="1348616"/>
    <lineage>
        <taxon>Eukaryota</taxon>
        <taxon>Fungi</taxon>
        <taxon>Fungi incertae sedis</taxon>
        <taxon>Mucoromycota</taxon>
        <taxon>Glomeromycotina</taxon>
        <taxon>Glomeromycetes</taxon>
        <taxon>Diversisporales</taxon>
        <taxon>Gigasporaceae</taxon>
        <taxon>Dentiscutata</taxon>
    </lineage>
</organism>
<evidence type="ECO:0000313" key="2">
    <source>
        <dbReference type="Proteomes" id="UP000789405"/>
    </source>
</evidence>
<protein>
    <submittedName>
        <fullName evidence="1">5840_t:CDS:1</fullName>
    </submittedName>
</protein>
<dbReference type="EMBL" id="CAJVPY010052628">
    <property type="protein sequence ID" value="CAG8815475.1"/>
    <property type="molecule type" value="Genomic_DNA"/>
</dbReference>
<comment type="caution">
    <text evidence="1">The sequence shown here is derived from an EMBL/GenBank/DDBJ whole genome shotgun (WGS) entry which is preliminary data.</text>
</comment>
<dbReference type="OrthoDB" id="2482622at2759"/>
<dbReference type="Proteomes" id="UP000789405">
    <property type="component" value="Unassembled WGS sequence"/>
</dbReference>
<name>A0A9N9PDR3_9GLOM</name>
<feature type="non-terminal residue" evidence="1">
    <location>
        <position position="1"/>
    </location>
</feature>
<feature type="non-terminal residue" evidence="1">
    <location>
        <position position="132"/>
    </location>
</feature>
<dbReference type="AlphaFoldDB" id="A0A9N9PDR3"/>
<keyword evidence="2" id="KW-1185">Reference proteome</keyword>
<sequence>GKSEDNSSELYTFSFPDIFESWNTIVIESSIQAIAKAISYKQLIKGILLGLAYKYVKLVNYDNINDSNFLIETFKEWIHTYEELRYNNQAIEQILKQGLELEYNQVIEYKKNKQNFKHERNAKTTQLIVQNP</sequence>
<proteinExistence type="predicted"/>
<reference evidence="1" key="1">
    <citation type="submission" date="2021-06" db="EMBL/GenBank/DDBJ databases">
        <authorList>
            <person name="Kallberg Y."/>
            <person name="Tangrot J."/>
            <person name="Rosling A."/>
        </authorList>
    </citation>
    <scope>NUCLEOTIDE SEQUENCE</scope>
    <source>
        <strain evidence="1">MA453B</strain>
    </source>
</reference>
<accession>A0A9N9PDR3</accession>
<gene>
    <name evidence="1" type="ORF">DERYTH_LOCUS26115</name>
</gene>
<evidence type="ECO:0000313" key="1">
    <source>
        <dbReference type="EMBL" id="CAG8815475.1"/>
    </source>
</evidence>